<evidence type="ECO:0000313" key="2">
    <source>
        <dbReference type="Proteomes" id="UP000053989"/>
    </source>
</evidence>
<reference evidence="2" key="2">
    <citation type="submission" date="2015-01" db="EMBL/GenBank/DDBJ databases">
        <title>Evolutionary Origins and Diversification of the Mycorrhizal Mutualists.</title>
        <authorList>
            <consortium name="DOE Joint Genome Institute"/>
            <consortium name="Mycorrhizal Genomics Consortium"/>
            <person name="Kohler A."/>
            <person name="Kuo A."/>
            <person name="Nagy L.G."/>
            <person name="Floudas D."/>
            <person name="Copeland A."/>
            <person name="Barry K.W."/>
            <person name="Cichocki N."/>
            <person name="Veneault-Fourrey C."/>
            <person name="LaButti K."/>
            <person name="Lindquist E.A."/>
            <person name="Lipzen A."/>
            <person name="Lundell T."/>
            <person name="Morin E."/>
            <person name="Murat C."/>
            <person name="Riley R."/>
            <person name="Ohm R."/>
            <person name="Sun H."/>
            <person name="Tunlid A."/>
            <person name="Henrissat B."/>
            <person name="Grigoriev I.V."/>
            <person name="Hibbett D.S."/>
            <person name="Martin F."/>
        </authorList>
    </citation>
    <scope>NUCLEOTIDE SEQUENCE [LARGE SCALE GENOMIC DNA]</scope>
    <source>
        <strain evidence="2">Foug A</strain>
    </source>
</reference>
<sequence length="164" mass="18750">WTSHQLFISTITHARHRPHAWNGFVCECLIDINEKLPKGSHWKLTEFIATHQETLQHDFVQLMEMHKHNYAIIHDQPKVVQRKMTAAFETMDKEWSSSCSSLSIEGFYIAVCGGVEDLSPPKIFFSPKGNKFVHSVLDLKPRCFALKLESFVVSGLGNYFKATA</sequence>
<organism evidence="1 2">
    <name type="scientific">Scleroderma citrinum Foug A</name>
    <dbReference type="NCBI Taxonomy" id="1036808"/>
    <lineage>
        <taxon>Eukaryota</taxon>
        <taxon>Fungi</taxon>
        <taxon>Dikarya</taxon>
        <taxon>Basidiomycota</taxon>
        <taxon>Agaricomycotina</taxon>
        <taxon>Agaricomycetes</taxon>
        <taxon>Agaricomycetidae</taxon>
        <taxon>Boletales</taxon>
        <taxon>Sclerodermatineae</taxon>
        <taxon>Sclerodermataceae</taxon>
        <taxon>Scleroderma</taxon>
    </lineage>
</organism>
<proteinExistence type="predicted"/>
<gene>
    <name evidence="1" type="ORF">SCLCIDRAFT_132049</name>
</gene>
<dbReference type="HOGENOM" id="CLU_1622992_0_0_1"/>
<reference evidence="1 2" key="1">
    <citation type="submission" date="2014-04" db="EMBL/GenBank/DDBJ databases">
        <authorList>
            <consortium name="DOE Joint Genome Institute"/>
            <person name="Kuo A."/>
            <person name="Kohler A."/>
            <person name="Nagy L.G."/>
            <person name="Floudas D."/>
            <person name="Copeland A."/>
            <person name="Barry K.W."/>
            <person name="Cichocki N."/>
            <person name="Veneault-Fourrey C."/>
            <person name="LaButti K."/>
            <person name="Lindquist E.A."/>
            <person name="Lipzen A."/>
            <person name="Lundell T."/>
            <person name="Morin E."/>
            <person name="Murat C."/>
            <person name="Sun H."/>
            <person name="Tunlid A."/>
            <person name="Henrissat B."/>
            <person name="Grigoriev I.V."/>
            <person name="Hibbett D.S."/>
            <person name="Martin F."/>
            <person name="Nordberg H.P."/>
            <person name="Cantor M.N."/>
            <person name="Hua S.X."/>
        </authorList>
    </citation>
    <scope>NUCLEOTIDE SEQUENCE [LARGE SCALE GENOMIC DNA]</scope>
    <source>
        <strain evidence="1 2">Foug A</strain>
    </source>
</reference>
<dbReference type="EMBL" id="KN822112">
    <property type="protein sequence ID" value="KIM56646.1"/>
    <property type="molecule type" value="Genomic_DNA"/>
</dbReference>
<dbReference type="OrthoDB" id="3253416at2759"/>
<keyword evidence="2" id="KW-1185">Reference proteome</keyword>
<accession>A0A0C3DKR5</accession>
<feature type="non-terminal residue" evidence="1">
    <location>
        <position position="1"/>
    </location>
</feature>
<dbReference type="Proteomes" id="UP000053989">
    <property type="component" value="Unassembled WGS sequence"/>
</dbReference>
<evidence type="ECO:0000313" key="1">
    <source>
        <dbReference type="EMBL" id="KIM56646.1"/>
    </source>
</evidence>
<protein>
    <submittedName>
        <fullName evidence="1">Uncharacterized protein</fullName>
    </submittedName>
</protein>
<dbReference type="InParanoid" id="A0A0C3DKR5"/>
<name>A0A0C3DKR5_9AGAM</name>
<dbReference type="AlphaFoldDB" id="A0A0C3DKR5"/>